<comment type="similarity">
    <text evidence="1">Belongs to the 'phage' integrase family.</text>
</comment>
<organism evidence="6 7">
    <name type="scientific">Actinomadura bangladeshensis</name>
    <dbReference type="NCBI Taxonomy" id="453573"/>
    <lineage>
        <taxon>Bacteria</taxon>
        <taxon>Bacillati</taxon>
        <taxon>Actinomycetota</taxon>
        <taxon>Actinomycetes</taxon>
        <taxon>Streptosporangiales</taxon>
        <taxon>Thermomonosporaceae</taxon>
        <taxon>Actinomadura</taxon>
    </lineage>
</organism>
<accession>A0A6L9QSQ5</accession>
<evidence type="ECO:0000259" key="5">
    <source>
        <dbReference type="PROSITE" id="PS51898"/>
    </source>
</evidence>
<feature type="domain" description="Tyr recombinase" evidence="5">
    <location>
        <begin position="166"/>
        <end position="435"/>
    </location>
</feature>
<dbReference type="InterPro" id="IPR004107">
    <property type="entry name" value="Integrase_SAM-like_N"/>
</dbReference>
<evidence type="ECO:0000313" key="6">
    <source>
        <dbReference type="EMBL" id="NEA28500.1"/>
    </source>
</evidence>
<dbReference type="RefSeq" id="WP_163062938.1">
    <property type="nucleotide sequence ID" value="NZ_JAAGLI010001060.1"/>
</dbReference>
<dbReference type="Pfam" id="PF00589">
    <property type="entry name" value="Phage_integrase"/>
    <property type="match status" value="1"/>
</dbReference>
<dbReference type="GO" id="GO:0015074">
    <property type="term" value="P:DNA integration"/>
    <property type="evidence" value="ECO:0007669"/>
    <property type="project" value="UniProtKB-KW"/>
</dbReference>
<protein>
    <submittedName>
        <fullName evidence="6">Tyrosine-type recombinase/integrase</fullName>
    </submittedName>
</protein>
<dbReference type="SUPFAM" id="SSF56349">
    <property type="entry name" value="DNA breaking-rejoining enzymes"/>
    <property type="match status" value="2"/>
</dbReference>
<evidence type="ECO:0000256" key="1">
    <source>
        <dbReference type="ARBA" id="ARBA00008857"/>
    </source>
</evidence>
<keyword evidence="4" id="KW-0233">DNA recombination</keyword>
<dbReference type="GO" id="GO:0006310">
    <property type="term" value="P:DNA recombination"/>
    <property type="evidence" value="ECO:0007669"/>
    <property type="project" value="UniProtKB-KW"/>
</dbReference>
<gene>
    <name evidence="6" type="ORF">G3I70_39285</name>
</gene>
<dbReference type="Gene3D" id="1.10.150.130">
    <property type="match status" value="1"/>
</dbReference>
<dbReference type="Proteomes" id="UP000475532">
    <property type="component" value="Unassembled WGS sequence"/>
</dbReference>
<dbReference type="AlphaFoldDB" id="A0A6L9QSQ5"/>
<proteinExistence type="inferred from homology"/>
<dbReference type="InterPro" id="IPR002104">
    <property type="entry name" value="Integrase_catalytic"/>
</dbReference>
<dbReference type="PROSITE" id="PS51898">
    <property type="entry name" value="TYR_RECOMBINASE"/>
    <property type="match status" value="1"/>
</dbReference>
<evidence type="ECO:0000313" key="7">
    <source>
        <dbReference type="Proteomes" id="UP000475532"/>
    </source>
</evidence>
<keyword evidence="2" id="KW-0229">DNA integration</keyword>
<sequence>MGSTRVRVTKAGIVRYQALYFDLQGKLRSAGTFSREKEAESAWRDAEAKIRTGRPWDPQRGKQKFRYYVEEKWLPNHVMEPSTRQDYTSAIYKHIMPYFGNMKMREIYPENVQEWITWLKAHGVRPRRIQYCKVSILNAIFTTALRDNIIAIHPSRGIKTDPVPEKIREIITAEQFDAIYKNLPTADAQLLVETDIESGLRWGELSELRVKDLNFETGILTVSRAVVELTRKNHPEGKRFLVKEYPKNKKHRRFKLSPQIVAKLKAHARAYDLAPNDLFFARRSASQARPGLRQIEEAPTFIAPNGRTYKHGTITAYNLGKCKCNRCRGAYAEYRAKRRAKGMDNPREPRAIDPDPHISANWFRLHCWYPAREAVDLTFKPRVHDLRHAHASWLLAGGADLQVVKERLGHLKLSTTERYLHTLPTADETALTALDKIRSSTKRELPTEQPLNDQLTEANEEIGRLRSLIADLTIAQHSTNDRRLRPA</sequence>
<dbReference type="Pfam" id="PF14659">
    <property type="entry name" value="Phage_int_SAM_3"/>
    <property type="match status" value="1"/>
</dbReference>
<keyword evidence="3" id="KW-0238">DNA-binding</keyword>
<evidence type="ECO:0000256" key="4">
    <source>
        <dbReference type="ARBA" id="ARBA00023172"/>
    </source>
</evidence>
<dbReference type="EMBL" id="JAAGLI010001060">
    <property type="protein sequence ID" value="NEA28500.1"/>
    <property type="molecule type" value="Genomic_DNA"/>
</dbReference>
<dbReference type="InterPro" id="IPR050090">
    <property type="entry name" value="Tyrosine_recombinase_XerCD"/>
</dbReference>
<dbReference type="InterPro" id="IPR011010">
    <property type="entry name" value="DNA_brk_join_enz"/>
</dbReference>
<dbReference type="InterPro" id="IPR013762">
    <property type="entry name" value="Integrase-like_cat_sf"/>
</dbReference>
<dbReference type="PANTHER" id="PTHR30349">
    <property type="entry name" value="PHAGE INTEGRASE-RELATED"/>
    <property type="match status" value="1"/>
</dbReference>
<dbReference type="PANTHER" id="PTHR30349:SF64">
    <property type="entry name" value="PROPHAGE INTEGRASE INTD-RELATED"/>
    <property type="match status" value="1"/>
</dbReference>
<reference evidence="6 7" key="1">
    <citation type="submission" date="2020-01" db="EMBL/GenBank/DDBJ databases">
        <title>Insect and environment-associated Actinomycetes.</title>
        <authorList>
            <person name="Currrie C."/>
            <person name="Chevrette M."/>
            <person name="Carlson C."/>
            <person name="Stubbendieck R."/>
            <person name="Wendt-Pienkowski E."/>
        </authorList>
    </citation>
    <scope>NUCLEOTIDE SEQUENCE [LARGE SCALE GENOMIC DNA]</scope>
    <source>
        <strain evidence="6 7">SID10258</strain>
    </source>
</reference>
<dbReference type="GO" id="GO:0003677">
    <property type="term" value="F:DNA binding"/>
    <property type="evidence" value="ECO:0007669"/>
    <property type="project" value="UniProtKB-KW"/>
</dbReference>
<name>A0A6L9QSQ5_9ACTN</name>
<comment type="caution">
    <text evidence="6">The sequence shown here is derived from an EMBL/GenBank/DDBJ whole genome shotgun (WGS) entry which is preliminary data.</text>
</comment>
<dbReference type="Gene3D" id="1.10.443.10">
    <property type="entry name" value="Intergrase catalytic core"/>
    <property type="match status" value="1"/>
</dbReference>
<evidence type="ECO:0000256" key="2">
    <source>
        <dbReference type="ARBA" id="ARBA00022908"/>
    </source>
</evidence>
<dbReference type="InterPro" id="IPR010998">
    <property type="entry name" value="Integrase_recombinase_N"/>
</dbReference>
<evidence type="ECO:0000256" key="3">
    <source>
        <dbReference type="ARBA" id="ARBA00023125"/>
    </source>
</evidence>